<feature type="domain" description="Transcription factor TFIID subunit 8 C-terminal" evidence="8">
    <location>
        <begin position="149"/>
        <end position="195"/>
    </location>
</feature>
<evidence type="ECO:0000256" key="3">
    <source>
        <dbReference type="ARBA" id="ARBA00017307"/>
    </source>
</evidence>
<dbReference type="EMBL" id="BTGC01000008">
    <property type="protein sequence ID" value="GMM52124.1"/>
    <property type="molecule type" value="Genomic_DNA"/>
</dbReference>
<evidence type="ECO:0000259" key="8">
    <source>
        <dbReference type="Pfam" id="PF10406"/>
    </source>
</evidence>
<evidence type="ECO:0000313" key="9">
    <source>
        <dbReference type="EMBL" id="GMM52124.1"/>
    </source>
</evidence>
<sequence>MDLVSMETPLAAHKDYLGIIFRKCVLALIGAHVENCTFEKGVLDELVLLAEERLLSLCTHLYRIAGMQRRTKPSIGDLALVMFLHNINSIDLEAQMRLTPELEKRRTVAALNTLHFDPELAPIDEKSMVFFEKTESLAPTKLKRPDNVLPWMPSLPPDHTYLQTASHTSEIRNLWQVRQRLVEEGRLAERALQRLLGDKESASFVRLHDKPKQLHIEAQQRRKRAEQEKLELERKEQEFKQQELVRKAEEEKRKQPEPQTEKEKEPETTEPKESSKESSKENAAPLKPLKLQLRVSDPSKEVKSKPNDSHIENKPVTTGSTGTGTGTTGTGSTGTGSTGTGSGSTGTSKLALKLTLNKPKKRKEDILGKRPRVDIVALAEKRSANEPEPNTSSNDDDETEQYVNFFAAALASYN</sequence>
<keyword evidence="4" id="KW-0805">Transcription regulation</keyword>
<dbReference type="Pfam" id="PF10406">
    <property type="entry name" value="TAF8_C"/>
    <property type="match status" value="1"/>
</dbReference>
<dbReference type="GO" id="GO:0005669">
    <property type="term" value="C:transcription factor TFIID complex"/>
    <property type="evidence" value="ECO:0007669"/>
    <property type="project" value="InterPro"/>
</dbReference>
<dbReference type="PANTHER" id="PTHR46469">
    <property type="entry name" value="TRANSCRIPTION INITIATION FACTOR TFIID SUBUNIT 8"/>
    <property type="match status" value="1"/>
</dbReference>
<dbReference type="InterPro" id="IPR037818">
    <property type="entry name" value="TAF8"/>
</dbReference>
<evidence type="ECO:0000256" key="4">
    <source>
        <dbReference type="ARBA" id="ARBA00023015"/>
    </source>
</evidence>
<comment type="similarity">
    <text evidence="2">Belongs to the TAF8 family.</text>
</comment>
<feature type="compositionally biased region" description="Gly residues" evidence="7">
    <location>
        <begin position="321"/>
        <end position="344"/>
    </location>
</feature>
<feature type="compositionally biased region" description="Basic and acidic residues" evidence="7">
    <location>
        <begin position="297"/>
        <end position="313"/>
    </location>
</feature>
<dbReference type="PANTHER" id="PTHR46469:SF1">
    <property type="entry name" value="TRANSCRIPTION INITIATION FACTOR TFIID SUBUNIT 8"/>
    <property type="match status" value="1"/>
</dbReference>
<dbReference type="AlphaFoldDB" id="A0AAV5RKQ3"/>
<dbReference type="Proteomes" id="UP001362899">
    <property type="component" value="Unassembled WGS sequence"/>
</dbReference>
<name>A0AAV5RKQ3_STABA</name>
<dbReference type="GO" id="GO:0006367">
    <property type="term" value="P:transcription initiation at RNA polymerase II promoter"/>
    <property type="evidence" value="ECO:0007669"/>
    <property type="project" value="TreeGrafter"/>
</dbReference>
<evidence type="ECO:0000256" key="6">
    <source>
        <dbReference type="ARBA" id="ARBA00023242"/>
    </source>
</evidence>
<comment type="caution">
    <text evidence="9">The sequence shown here is derived from an EMBL/GenBank/DDBJ whole genome shotgun (WGS) entry which is preliminary data.</text>
</comment>
<comment type="subcellular location">
    <subcellularLocation>
        <location evidence="1">Nucleus</location>
    </subcellularLocation>
</comment>
<dbReference type="InterPro" id="IPR019473">
    <property type="entry name" value="TFIID_su8_C"/>
</dbReference>
<feature type="region of interest" description="Disordered" evidence="7">
    <location>
        <begin position="227"/>
        <end position="400"/>
    </location>
</feature>
<organism evidence="9 10">
    <name type="scientific">Starmerella bacillaris</name>
    <name type="common">Yeast</name>
    <name type="synonym">Candida zemplinina</name>
    <dbReference type="NCBI Taxonomy" id="1247836"/>
    <lineage>
        <taxon>Eukaryota</taxon>
        <taxon>Fungi</taxon>
        <taxon>Dikarya</taxon>
        <taxon>Ascomycota</taxon>
        <taxon>Saccharomycotina</taxon>
        <taxon>Dipodascomycetes</taxon>
        <taxon>Dipodascales</taxon>
        <taxon>Trichomonascaceae</taxon>
        <taxon>Starmerella</taxon>
    </lineage>
</organism>
<gene>
    <name evidence="9" type="ORF">DASB73_030870</name>
</gene>
<evidence type="ECO:0000256" key="7">
    <source>
        <dbReference type="SAM" id="MobiDB-lite"/>
    </source>
</evidence>
<keyword evidence="10" id="KW-1185">Reference proteome</keyword>
<keyword evidence="6" id="KW-0539">Nucleus</keyword>
<protein>
    <recommendedName>
        <fullName evidence="3">Transcription initiation factor TFIID subunit 8</fullName>
    </recommendedName>
</protein>
<feature type="compositionally biased region" description="Basic and acidic residues" evidence="7">
    <location>
        <begin position="362"/>
        <end position="385"/>
    </location>
</feature>
<dbReference type="CDD" id="cd08049">
    <property type="entry name" value="TAF8"/>
    <property type="match status" value="1"/>
</dbReference>
<dbReference type="CDD" id="cd00076">
    <property type="entry name" value="HFD_SF"/>
    <property type="match status" value="1"/>
</dbReference>
<evidence type="ECO:0000313" key="10">
    <source>
        <dbReference type="Proteomes" id="UP001362899"/>
    </source>
</evidence>
<keyword evidence="5" id="KW-0804">Transcription</keyword>
<evidence type="ECO:0000256" key="5">
    <source>
        <dbReference type="ARBA" id="ARBA00023163"/>
    </source>
</evidence>
<reference evidence="9 10" key="1">
    <citation type="journal article" date="2023" name="Elife">
        <title>Identification of key yeast species and microbe-microbe interactions impacting larval growth of Drosophila in the wild.</title>
        <authorList>
            <person name="Mure A."/>
            <person name="Sugiura Y."/>
            <person name="Maeda R."/>
            <person name="Honda K."/>
            <person name="Sakurai N."/>
            <person name="Takahashi Y."/>
            <person name="Watada M."/>
            <person name="Katoh T."/>
            <person name="Gotoh A."/>
            <person name="Gotoh Y."/>
            <person name="Taniguchi I."/>
            <person name="Nakamura K."/>
            <person name="Hayashi T."/>
            <person name="Katayama T."/>
            <person name="Uemura T."/>
            <person name="Hattori Y."/>
        </authorList>
    </citation>
    <scope>NUCLEOTIDE SEQUENCE [LARGE SCALE GENOMIC DNA]</scope>
    <source>
        <strain evidence="9 10">SB-73</strain>
    </source>
</reference>
<proteinExistence type="inferred from homology"/>
<evidence type="ECO:0000256" key="1">
    <source>
        <dbReference type="ARBA" id="ARBA00004123"/>
    </source>
</evidence>
<accession>A0AAV5RKQ3</accession>
<evidence type="ECO:0000256" key="2">
    <source>
        <dbReference type="ARBA" id="ARBA00008767"/>
    </source>
</evidence>
<feature type="compositionally biased region" description="Basic and acidic residues" evidence="7">
    <location>
        <begin position="227"/>
        <end position="280"/>
    </location>
</feature>